<evidence type="ECO:0000313" key="8">
    <source>
        <dbReference type="Proteomes" id="UP000472263"/>
    </source>
</evidence>
<dbReference type="GeneTree" id="ENSGT00390000009662"/>
<dbReference type="PANTHER" id="PTHR10507:SF0">
    <property type="entry name" value="CELL DIVISION CONTROL PROTEIN 45 HOMOLOG"/>
    <property type="match status" value="1"/>
</dbReference>
<keyword evidence="4" id="KW-0539">Nucleus</keyword>
<evidence type="ECO:0000256" key="6">
    <source>
        <dbReference type="SAM" id="MobiDB-lite"/>
    </source>
</evidence>
<comment type="similarity">
    <text evidence="2">Belongs to the CDC45 family.</text>
</comment>
<sequence length="506" mass="57751">MFVTDIRKEFYDVVVNQRVALLISSDIDALCACKILQALFHCDQVQYTLVPVTGWQDLGTAFLEHKEQFHYFVLVNCGANVDLLEMLQPDEDSVFFICDTHRPVDVINVYNDTQIKLLIKQDDDLGVPSYDDIFRDEDEEDGDDSGNESDLGSEPSGKRRRFDEILFDYEQYEYHGTSVSTCFCSCTGLEVLKNQVYVTDIATMQRHVSRHNHRNEDEENSLSIDCMRISFEYDLRLTLYQHWSLYESICNSCYTSCNFKLWSLNGQKKLQEFLADMGLPLKQVRQKFNCMDISIKENLRDVIEESSNKYGMKDIRIQTFGVHFGFKNRFLASDVVHAAAALLESTEKDESASDTFIKALDCLSRSNLERLHLGIDLAKKKLIAIQQTVASCICTNLILSQGPFLYCYLMEGTPDVKLFSKPMALTLLCKYLLKAFVHSTRNKRCKLLPLIMAAPMDVEKGTVIVAGIPPESETSDKKNFFGRAFEKAAESTSSRTLHDHFDTSSK</sequence>
<dbReference type="GO" id="GO:0031261">
    <property type="term" value="C:DNA replication preinitiation complex"/>
    <property type="evidence" value="ECO:0007669"/>
    <property type="project" value="TreeGrafter"/>
</dbReference>
<accession>A0A667Y2F4</accession>
<name>A0A667Y2F4_9TELE</name>
<evidence type="ECO:0000256" key="2">
    <source>
        <dbReference type="ARBA" id="ARBA00010727"/>
    </source>
</evidence>
<evidence type="ECO:0000256" key="5">
    <source>
        <dbReference type="ARBA" id="ARBA00023306"/>
    </source>
</evidence>
<dbReference type="GO" id="GO:1902977">
    <property type="term" value="P:mitotic DNA replication preinitiation complex assembly"/>
    <property type="evidence" value="ECO:0007669"/>
    <property type="project" value="TreeGrafter"/>
</dbReference>
<keyword evidence="5" id="KW-0131">Cell cycle</keyword>
<organism evidence="7 8">
    <name type="scientific">Myripristis murdjan</name>
    <name type="common">pinecone soldierfish</name>
    <dbReference type="NCBI Taxonomy" id="586833"/>
    <lineage>
        <taxon>Eukaryota</taxon>
        <taxon>Metazoa</taxon>
        <taxon>Chordata</taxon>
        <taxon>Craniata</taxon>
        <taxon>Vertebrata</taxon>
        <taxon>Euteleostomi</taxon>
        <taxon>Actinopterygii</taxon>
        <taxon>Neopterygii</taxon>
        <taxon>Teleostei</taxon>
        <taxon>Neoteleostei</taxon>
        <taxon>Acanthomorphata</taxon>
        <taxon>Holocentriformes</taxon>
        <taxon>Holocentridae</taxon>
        <taxon>Myripristis</taxon>
    </lineage>
</organism>
<dbReference type="GO" id="GO:0003697">
    <property type="term" value="F:single-stranded DNA binding"/>
    <property type="evidence" value="ECO:0007669"/>
    <property type="project" value="TreeGrafter"/>
</dbReference>
<gene>
    <name evidence="7" type="primary">CDC45</name>
    <name evidence="7" type="synonym">cdc45</name>
</gene>
<dbReference type="Pfam" id="PF02724">
    <property type="entry name" value="CDC45"/>
    <property type="match status" value="2"/>
</dbReference>
<dbReference type="InterPro" id="IPR003874">
    <property type="entry name" value="CDC45"/>
</dbReference>
<comment type="subcellular location">
    <subcellularLocation>
        <location evidence="1">Nucleus</location>
    </subcellularLocation>
</comment>
<reference evidence="7" key="3">
    <citation type="submission" date="2025-09" db="UniProtKB">
        <authorList>
            <consortium name="Ensembl"/>
        </authorList>
    </citation>
    <scope>IDENTIFICATION</scope>
</reference>
<evidence type="ECO:0000256" key="3">
    <source>
        <dbReference type="ARBA" id="ARBA00022705"/>
    </source>
</evidence>
<feature type="compositionally biased region" description="Acidic residues" evidence="6">
    <location>
        <begin position="134"/>
        <end position="147"/>
    </location>
</feature>
<dbReference type="AlphaFoldDB" id="A0A667Y2F4"/>
<evidence type="ECO:0000313" key="7">
    <source>
        <dbReference type="Ensembl" id="ENSMMDP00005015696.1"/>
    </source>
</evidence>
<keyword evidence="3" id="KW-0235">DNA replication</keyword>
<feature type="region of interest" description="Disordered" evidence="6">
    <location>
        <begin position="130"/>
        <end position="157"/>
    </location>
</feature>
<proteinExistence type="inferred from homology"/>
<dbReference type="PANTHER" id="PTHR10507">
    <property type="entry name" value="CDC45-RELATED PROTEIN"/>
    <property type="match status" value="1"/>
</dbReference>
<keyword evidence="8" id="KW-1185">Reference proteome</keyword>
<dbReference type="Ensembl" id="ENSMMDT00005016113.1">
    <property type="protein sequence ID" value="ENSMMDP00005015696.1"/>
    <property type="gene ID" value="ENSMMDG00005007932.1"/>
</dbReference>
<protein>
    <submittedName>
        <fullName evidence="7">CDC45 cell division cycle 45 homolog (S. cerevisiae)</fullName>
    </submittedName>
</protein>
<dbReference type="GO" id="GO:0003682">
    <property type="term" value="F:chromatin binding"/>
    <property type="evidence" value="ECO:0007669"/>
    <property type="project" value="TreeGrafter"/>
</dbReference>
<reference evidence="7" key="2">
    <citation type="submission" date="2025-08" db="UniProtKB">
        <authorList>
            <consortium name="Ensembl"/>
        </authorList>
    </citation>
    <scope>IDENTIFICATION</scope>
</reference>
<dbReference type="GO" id="GO:0003688">
    <property type="term" value="F:DNA replication origin binding"/>
    <property type="evidence" value="ECO:0007669"/>
    <property type="project" value="TreeGrafter"/>
</dbReference>
<dbReference type="Proteomes" id="UP000472263">
    <property type="component" value="Chromosome 9"/>
</dbReference>
<evidence type="ECO:0000256" key="1">
    <source>
        <dbReference type="ARBA" id="ARBA00004123"/>
    </source>
</evidence>
<dbReference type="GO" id="GO:0000727">
    <property type="term" value="P:double-strand break repair via break-induced replication"/>
    <property type="evidence" value="ECO:0007669"/>
    <property type="project" value="TreeGrafter"/>
</dbReference>
<reference evidence="7" key="1">
    <citation type="submission" date="2019-06" db="EMBL/GenBank/DDBJ databases">
        <authorList>
            <consortium name="Wellcome Sanger Institute Data Sharing"/>
        </authorList>
    </citation>
    <scope>NUCLEOTIDE SEQUENCE [LARGE SCALE GENOMIC DNA]</scope>
</reference>
<evidence type="ECO:0000256" key="4">
    <source>
        <dbReference type="ARBA" id="ARBA00023242"/>
    </source>
</evidence>
<dbReference type="GO" id="GO:0006270">
    <property type="term" value="P:DNA replication initiation"/>
    <property type="evidence" value="ECO:0007669"/>
    <property type="project" value="InterPro"/>
</dbReference>